<sequence>MPMNSKTLYATFILILVVLFSTLFFLVYASVFAYSWLYGSVNIANINLVSVANNPYPLCVGTARTGRNALYYTDFESLPSDWAMVNGSLSLRGFIGVQGYWSITSNGYKGNALRGFPLLWQVREHKTYTTYTPDIRFLPQTTNAIRIDSYSAGSSSLGNGYLMLIAPRELFNNTVINTKLTAYFSYYQRTVGFIDLVNTTIDRRDDTKIFSTYNNWVPYWRAYGIPSYIGLYTIYMASSGTTTFNVNSSVSNLSGYNPYLTYVITMTDYWTPQTLYFDVFNVALFDASTRSLIHNFTFLYNRYSVVLERSGTTGDYGYLRFGIPGFTAVYWSQSIAGYTSLWISSKVRIASGVGWGGIVLTDTATSRYYVFAVNSSGYIVIGYLDGATWRVLGYNQVLGFSTASWYTLVLSYSRTGTTNSFTLYTYDTSGNLVATVSASDATFVPSYIGLATRTTNLLYVDAFFDDFLVSVADPRSVTFTNVPTSPSADYIVAIYDNLGNLVNRTVATSSTALLGIVTDIVVGTGYDGRIVLIYPNGMTCLVTRVPNTDAILGGGTYIFDYKSVSIDTTTNTVTAYIGFGSNRTIGPLFNISIYPGNTRYTYLVLDKTNSVIPSTLNLNISIVNYANQQTSKIQIINGVVRNSTTSVIALQGSNNYVLIEGYFTTRGQQTTIRLNIVSCSTPDLGVCIYIPVTIYLSTV</sequence>
<reference evidence="2" key="1">
    <citation type="journal article" date="2020" name="mSystems">
        <title>Genome- and Community-Level Interaction Insights into Carbon Utilization and Element Cycling Functions of Hydrothermarchaeota in Hydrothermal Sediment.</title>
        <authorList>
            <person name="Zhou Z."/>
            <person name="Liu Y."/>
            <person name="Xu W."/>
            <person name="Pan J."/>
            <person name="Luo Z.H."/>
            <person name="Li M."/>
        </authorList>
    </citation>
    <scope>NUCLEOTIDE SEQUENCE [LARGE SCALE GENOMIC DNA]</scope>
    <source>
        <strain evidence="2">SpSt-125</strain>
    </source>
</reference>
<feature type="transmembrane region" description="Helical" evidence="1">
    <location>
        <begin position="12"/>
        <end position="37"/>
    </location>
</feature>
<keyword evidence="1" id="KW-0472">Membrane</keyword>
<organism evidence="2">
    <name type="scientific">Ignisphaera aggregans</name>
    <dbReference type="NCBI Taxonomy" id="334771"/>
    <lineage>
        <taxon>Archaea</taxon>
        <taxon>Thermoproteota</taxon>
        <taxon>Thermoprotei</taxon>
        <taxon>Desulfurococcales</taxon>
        <taxon>Desulfurococcaceae</taxon>
        <taxon>Ignisphaera</taxon>
    </lineage>
</organism>
<dbReference type="AlphaFoldDB" id="A0A7J2U5H0"/>
<evidence type="ECO:0000313" key="2">
    <source>
        <dbReference type="EMBL" id="HEM68054.1"/>
    </source>
</evidence>
<accession>A0A7J2U5H0</accession>
<protein>
    <submittedName>
        <fullName evidence="2">Uncharacterized protein</fullName>
    </submittedName>
</protein>
<dbReference type="EMBL" id="DSEU01000076">
    <property type="protein sequence ID" value="HEM68054.1"/>
    <property type="molecule type" value="Genomic_DNA"/>
</dbReference>
<gene>
    <name evidence="2" type="ORF">ENO26_10945</name>
</gene>
<comment type="caution">
    <text evidence="2">The sequence shown here is derived from an EMBL/GenBank/DDBJ whole genome shotgun (WGS) entry which is preliminary data.</text>
</comment>
<proteinExistence type="predicted"/>
<name>A0A7J2U5H0_9CREN</name>
<keyword evidence="1" id="KW-1133">Transmembrane helix</keyword>
<evidence type="ECO:0000256" key="1">
    <source>
        <dbReference type="SAM" id="Phobius"/>
    </source>
</evidence>
<keyword evidence="1" id="KW-0812">Transmembrane</keyword>